<evidence type="ECO:0000256" key="3">
    <source>
        <dbReference type="ARBA" id="ARBA00022989"/>
    </source>
</evidence>
<dbReference type="AlphaFoldDB" id="A0A016U934"/>
<dbReference type="PANTHER" id="PTHR12489">
    <property type="entry name" value="LIPOMA HMGIC FUSION PARTNER-LIKE PROTEIN"/>
    <property type="match status" value="1"/>
</dbReference>
<dbReference type="Proteomes" id="UP000024635">
    <property type="component" value="Unassembled WGS sequence"/>
</dbReference>
<gene>
    <name evidence="6" type="primary">Acey_s0050.g1909</name>
    <name evidence="6" type="synonym">Acey-F26D10.11</name>
    <name evidence="6" type="ORF">Y032_0050g1909</name>
</gene>
<evidence type="ECO:0000313" key="7">
    <source>
        <dbReference type="Proteomes" id="UP000024635"/>
    </source>
</evidence>
<evidence type="ECO:0000313" key="6">
    <source>
        <dbReference type="EMBL" id="EYC11431.1"/>
    </source>
</evidence>
<comment type="subcellular location">
    <subcellularLocation>
        <location evidence="1">Membrane</location>
        <topology evidence="1">Multi-pass membrane protein</topology>
    </subcellularLocation>
</comment>
<feature type="transmembrane region" description="Helical" evidence="5">
    <location>
        <begin position="155"/>
        <end position="182"/>
    </location>
</feature>
<keyword evidence="3 5" id="KW-1133">Transmembrane helix</keyword>
<feature type="transmembrane region" description="Helical" evidence="5">
    <location>
        <begin position="81"/>
        <end position="103"/>
    </location>
</feature>
<keyword evidence="2 5" id="KW-0812">Transmembrane</keyword>
<sequence>MRRYSLSYHSIYVRNWRVLAAVWVLSALCTTVLQLLVLIHPSWIGNEEGGYLGLYNYCSTIECTWNMFEIRTLTTSFELSALLVLLATILSSLAVFSIFLLVLLRDRYVLLLCSWMYLFSFLSMMAGCLIFPYGWDHPRVREICESKRYNLGLCQLRWPFILALILVVDQMSLSMLGFALTFKRPPKMQELHHITDWRISVVHIRKYNGLCCRGSNQSRRRRQRRASVINLTHLKLENQSLLSKEVGANVSPDCH</sequence>
<dbReference type="PANTHER" id="PTHR12489:SF1">
    <property type="entry name" value="LP10272P"/>
    <property type="match status" value="1"/>
</dbReference>
<name>A0A016U934_9BILA</name>
<evidence type="ECO:0000256" key="2">
    <source>
        <dbReference type="ARBA" id="ARBA00022692"/>
    </source>
</evidence>
<feature type="transmembrane region" description="Helical" evidence="5">
    <location>
        <begin position="21"/>
        <end position="44"/>
    </location>
</feature>
<proteinExistence type="predicted"/>
<evidence type="ECO:0000256" key="5">
    <source>
        <dbReference type="SAM" id="Phobius"/>
    </source>
</evidence>
<dbReference type="EMBL" id="JARK01001386">
    <property type="protein sequence ID" value="EYC11431.1"/>
    <property type="molecule type" value="Genomic_DNA"/>
</dbReference>
<evidence type="ECO:0000256" key="1">
    <source>
        <dbReference type="ARBA" id="ARBA00004141"/>
    </source>
</evidence>
<dbReference type="GO" id="GO:0007605">
    <property type="term" value="P:sensory perception of sound"/>
    <property type="evidence" value="ECO:0007669"/>
    <property type="project" value="TreeGrafter"/>
</dbReference>
<keyword evidence="7" id="KW-1185">Reference proteome</keyword>
<evidence type="ECO:0000256" key="4">
    <source>
        <dbReference type="ARBA" id="ARBA00023136"/>
    </source>
</evidence>
<dbReference type="GO" id="GO:0005886">
    <property type="term" value="C:plasma membrane"/>
    <property type="evidence" value="ECO:0007669"/>
    <property type="project" value="TreeGrafter"/>
</dbReference>
<protein>
    <submittedName>
        <fullName evidence="6">Uncharacterized protein</fullName>
    </submittedName>
</protein>
<dbReference type="OrthoDB" id="5873721at2759"/>
<comment type="caution">
    <text evidence="6">The sequence shown here is derived from an EMBL/GenBank/DDBJ whole genome shotgun (WGS) entry which is preliminary data.</text>
</comment>
<accession>A0A016U934</accession>
<dbReference type="InterPro" id="IPR019372">
    <property type="entry name" value="LHFPL"/>
</dbReference>
<dbReference type="STRING" id="53326.A0A016U934"/>
<reference evidence="7" key="1">
    <citation type="journal article" date="2015" name="Nat. Genet.">
        <title>The genome and transcriptome of the zoonotic hookworm Ancylostoma ceylanicum identify infection-specific gene families.</title>
        <authorList>
            <person name="Schwarz E.M."/>
            <person name="Hu Y."/>
            <person name="Antoshechkin I."/>
            <person name="Miller M.M."/>
            <person name="Sternberg P.W."/>
            <person name="Aroian R.V."/>
        </authorList>
    </citation>
    <scope>NUCLEOTIDE SEQUENCE</scope>
    <source>
        <strain evidence="7">HY135</strain>
    </source>
</reference>
<dbReference type="Pfam" id="PF10242">
    <property type="entry name" value="L_HMGIC_fpl"/>
    <property type="match status" value="1"/>
</dbReference>
<feature type="transmembrane region" description="Helical" evidence="5">
    <location>
        <begin position="115"/>
        <end position="135"/>
    </location>
</feature>
<keyword evidence="4 5" id="KW-0472">Membrane</keyword>
<organism evidence="6 7">
    <name type="scientific">Ancylostoma ceylanicum</name>
    <dbReference type="NCBI Taxonomy" id="53326"/>
    <lineage>
        <taxon>Eukaryota</taxon>
        <taxon>Metazoa</taxon>
        <taxon>Ecdysozoa</taxon>
        <taxon>Nematoda</taxon>
        <taxon>Chromadorea</taxon>
        <taxon>Rhabditida</taxon>
        <taxon>Rhabditina</taxon>
        <taxon>Rhabditomorpha</taxon>
        <taxon>Strongyloidea</taxon>
        <taxon>Ancylostomatidae</taxon>
        <taxon>Ancylostomatinae</taxon>
        <taxon>Ancylostoma</taxon>
    </lineage>
</organism>